<evidence type="ECO:0000256" key="8">
    <source>
        <dbReference type="ARBA" id="ARBA00022968"/>
    </source>
</evidence>
<dbReference type="GO" id="GO:0030158">
    <property type="term" value="F:protein xylosyltransferase activity"/>
    <property type="evidence" value="ECO:0007669"/>
    <property type="project" value="InterPro"/>
</dbReference>
<sequence length="288" mass="34179">MRMANIIVLHQYPAMAERLIKTLYHRQFDFYVHLDKKVDIAPFYQLERLPNTFTVQERKMVHWAGFSQLEAIGASLRAIFDSGRSYDYVNLLSGQDYPIKPPGYIYDFLHTYTGHSFLSSETPPTNWWNEAHQRYTRYHLIDYRFRGKHRLENILSNLLPERAFPLPYQLYGGPMAAYWTLSGEAAFYLSQFLSEGKFNSFFRHTWAPDEFLVNTLLMNSPFRQMIINDNYRYIDRSTGGSHPKILTMADLDRLQHSSRLFARKFDQNIDRQIQDQIDETILYSKNWV</sequence>
<evidence type="ECO:0000256" key="3">
    <source>
        <dbReference type="ARBA" id="ARBA00022676"/>
    </source>
</evidence>
<dbReference type="OrthoDB" id="7943907at2"/>
<dbReference type="PANTHER" id="PTHR46025:SF3">
    <property type="entry name" value="XYLOSYLTRANSFERASE OXT"/>
    <property type="match status" value="1"/>
</dbReference>
<evidence type="ECO:0000256" key="2">
    <source>
        <dbReference type="ARBA" id="ARBA00004648"/>
    </source>
</evidence>
<organism evidence="15 16">
    <name type="scientific">Chitinophaga sancti</name>
    <dbReference type="NCBI Taxonomy" id="1004"/>
    <lineage>
        <taxon>Bacteria</taxon>
        <taxon>Pseudomonadati</taxon>
        <taxon>Bacteroidota</taxon>
        <taxon>Chitinophagia</taxon>
        <taxon>Chitinophagales</taxon>
        <taxon>Chitinophagaceae</taxon>
        <taxon>Chitinophaga</taxon>
    </lineage>
</organism>
<evidence type="ECO:0000313" key="15">
    <source>
        <dbReference type="EMBL" id="SFW56132.1"/>
    </source>
</evidence>
<comment type="subcellular location">
    <subcellularLocation>
        <location evidence="2">Endoplasmic reticulum membrane</location>
        <topology evidence="2">Single-pass type II membrane protein</topology>
    </subcellularLocation>
    <subcellularLocation>
        <location evidence="1">Golgi apparatus membrane</location>
        <topology evidence="1">Single-pass type II membrane protein</topology>
    </subcellularLocation>
</comment>
<reference evidence="15 16" key="1">
    <citation type="submission" date="2016-11" db="EMBL/GenBank/DDBJ databases">
        <authorList>
            <person name="Jaros S."/>
            <person name="Januszkiewicz K."/>
            <person name="Wedrychowicz H."/>
        </authorList>
    </citation>
    <scope>NUCLEOTIDE SEQUENCE [LARGE SCALE GENOMIC DNA]</scope>
    <source>
        <strain evidence="15 16">DSM 784</strain>
    </source>
</reference>
<protein>
    <recommendedName>
        <fullName evidence="14">Peptide O-xylosyltransferase</fullName>
    </recommendedName>
</protein>
<evidence type="ECO:0000256" key="11">
    <source>
        <dbReference type="ARBA" id="ARBA00023136"/>
    </source>
</evidence>
<dbReference type="InterPro" id="IPR003406">
    <property type="entry name" value="Glyco_trans_14"/>
</dbReference>
<evidence type="ECO:0000256" key="13">
    <source>
        <dbReference type="ARBA" id="ARBA00023180"/>
    </source>
</evidence>
<dbReference type="Proteomes" id="UP000183788">
    <property type="component" value="Unassembled WGS sequence"/>
</dbReference>
<evidence type="ECO:0000256" key="14">
    <source>
        <dbReference type="ARBA" id="ARBA00042865"/>
    </source>
</evidence>
<dbReference type="AlphaFoldDB" id="A0A1K1Q8S3"/>
<keyword evidence="9" id="KW-1133">Transmembrane helix</keyword>
<dbReference type="EMBL" id="FPIZ01000007">
    <property type="protein sequence ID" value="SFW56132.1"/>
    <property type="molecule type" value="Genomic_DNA"/>
</dbReference>
<keyword evidence="10" id="KW-0333">Golgi apparatus</keyword>
<evidence type="ECO:0000256" key="9">
    <source>
        <dbReference type="ARBA" id="ARBA00022989"/>
    </source>
</evidence>
<evidence type="ECO:0000256" key="12">
    <source>
        <dbReference type="ARBA" id="ARBA00023157"/>
    </source>
</evidence>
<dbReference type="GO" id="GO:0046872">
    <property type="term" value="F:metal ion binding"/>
    <property type="evidence" value="ECO:0007669"/>
    <property type="project" value="UniProtKB-KW"/>
</dbReference>
<dbReference type="PANTHER" id="PTHR46025">
    <property type="entry name" value="XYLOSYLTRANSFERASE OXT"/>
    <property type="match status" value="1"/>
</dbReference>
<keyword evidence="3" id="KW-0328">Glycosyltransferase</keyword>
<keyword evidence="6" id="KW-0479">Metal-binding</keyword>
<name>A0A1K1Q8S3_9BACT</name>
<dbReference type="GO" id="GO:0016020">
    <property type="term" value="C:membrane"/>
    <property type="evidence" value="ECO:0007669"/>
    <property type="project" value="InterPro"/>
</dbReference>
<keyword evidence="11" id="KW-0472">Membrane</keyword>
<gene>
    <name evidence="15" type="ORF">SAMN05661012_02540</name>
</gene>
<evidence type="ECO:0000256" key="10">
    <source>
        <dbReference type="ARBA" id="ARBA00023034"/>
    </source>
</evidence>
<evidence type="ECO:0000256" key="4">
    <source>
        <dbReference type="ARBA" id="ARBA00022679"/>
    </source>
</evidence>
<keyword evidence="8" id="KW-0735">Signal-anchor</keyword>
<evidence type="ECO:0000256" key="5">
    <source>
        <dbReference type="ARBA" id="ARBA00022692"/>
    </source>
</evidence>
<evidence type="ECO:0000313" key="16">
    <source>
        <dbReference type="Proteomes" id="UP000183788"/>
    </source>
</evidence>
<dbReference type="Pfam" id="PF02485">
    <property type="entry name" value="Branch"/>
    <property type="match status" value="1"/>
</dbReference>
<evidence type="ECO:0000256" key="6">
    <source>
        <dbReference type="ARBA" id="ARBA00022723"/>
    </source>
</evidence>
<accession>A0A1K1Q8S3</accession>
<evidence type="ECO:0000256" key="1">
    <source>
        <dbReference type="ARBA" id="ARBA00004323"/>
    </source>
</evidence>
<evidence type="ECO:0000256" key="7">
    <source>
        <dbReference type="ARBA" id="ARBA00022824"/>
    </source>
</evidence>
<dbReference type="InterPro" id="IPR043538">
    <property type="entry name" value="XYLT"/>
</dbReference>
<keyword evidence="12" id="KW-1015">Disulfide bond</keyword>
<proteinExistence type="predicted"/>
<keyword evidence="7" id="KW-0256">Endoplasmic reticulum</keyword>
<dbReference type="GO" id="GO:0015012">
    <property type="term" value="P:heparan sulfate proteoglycan biosynthetic process"/>
    <property type="evidence" value="ECO:0007669"/>
    <property type="project" value="TreeGrafter"/>
</dbReference>
<keyword evidence="4" id="KW-0808">Transferase</keyword>
<keyword evidence="5" id="KW-0812">Transmembrane</keyword>
<dbReference type="STRING" id="1004.SAMN05661012_02540"/>
<dbReference type="GO" id="GO:0050650">
    <property type="term" value="P:chondroitin sulfate proteoglycan biosynthetic process"/>
    <property type="evidence" value="ECO:0007669"/>
    <property type="project" value="TreeGrafter"/>
</dbReference>
<keyword evidence="13" id="KW-0325">Glycoprotein</keyword>